<keyword evidence="4" id="KW-1185">Reference proteome</keyword>
<evidence type="ECO:0000256" key="2">
    <source>
        <dbReference type="SAM" id="Phobius"/>
    </source>
</evidence>
<keyword evidence="2" id="KW-1133">Transmembrane helix</keyword>
<evidence type="ECO:0008006" key="5">
    <source>
        <dbReference type="Google" id="ProtNLM"/>
    </source>
</evidence>
<reference evidence="3 4" key="1">
    <citation type="submission" date="2020-07" db="EMBL/GenBank/DDBJ databases">
        <title>Sequencing the genomes of 1000 actinobacteria strains.</title>
        <authorList>
            <person name="Klenk H.-P."/>
        </authorList>
    </citation>
    <scope>NUCLEOTIDE SEQUENCE [LARGE SCALE GENOMIC DNA]</scope>
    <source>
        <strain evidence="3 4">DSM 42178</strain>
    </source>
</reference>
<feature type="transmembrane region" description="Helical" evidence="2">
    <location>
        <begin position="173"/>
        <end position="206"/>
    </location>
</feature>
<feature type="transmembrane region" description="Helical" evidence="2">
    <location>
        <begin position="34"/>
        <end position="62"/>
    </location>
</feature>
<organism evidence="3 4">
    <name type="scientific">Allostreptomyces psammosilenae</name>
    <dbReference type="NCBI Taxonomy" id="1892865"/>
    <lineage>
        <taxon>Bacteria</taxon>
        <taxon>Bacillati</taxon>
        <taxon>Actinomycetota</taxon>
        <taxon>Actinomycetes</taxon>
        <taxon>Kitasatosporales</taxon>
        <taxon>Streptomycetaceae</taxon>
        <taxon>Allostreptomyces</taxon>
    </lineage>
</organism>
<proteinExistence type="predicted"/>
<protein>
    <recommendedName>
        <fullName evidence="5">DUF624 domain-containing protein</fullName>
    </recommendedName>
</protein>
<name>A0A852ZST0_9ACTN</name>
<feature type="transmembrane region" description="Helical" evidence="2">
    <location>
        <begin position="92"/>
        <end position="111"/>
    </location>
</feature>
<evidence type="ECO:0000256" key="1">
    <source>
        <dbReference type="SAM" id="MobiDB-lite"/>
    </source>
</evidence>
<dbReference type="RefSeq" id="WP_246449692.1">
    <property type="nucleotide sequence ID" value="NZ_JACBZD010000001.1"/>
</dbReference>
<dbReference type="AlphaFoldDB" id="A0A852ZST0"/>
<evidence type="ECO:0000313" key="4">
    <source>
        <dbReference type="Proteomes" id="UP000567795"/>
    </source>
</evidence>
<sequence length="212" mass="21510">MADAAAQHTPRSRARGTARDAADSPRAGRSRERFALFAECLLAGVWLTVAALGVVTALPALAAACGHLRRHLEARPAGMRQFLADLGAALRTGWKVGLALPVLLAVLLLNVAIARSGLPGGSVVAVLTWAGVAAALVVAIRAAASFTPGARWRDLLADAGRRAVVTDPGGSLLLFGGLAVTVVAAGQMLPLVAPALGCLAAAAVAVERRLGR</sequence>
<evidence type="ECO:0000313" key="3">
    <source>
        <dbReference type="EMBL" id="NYI04885.1"/>
    </source>
</evidence>
<comment type="caution">
    <text evidence="3">The sequence shown here is derived from an EMBL/GenBank/DDBJ whole genome shotgun (WGS) entry which is preliminary data.</text>
</comment>
<feature type="transmembrane region" description="Helical" evidence="2">
    <location>
        <begin position="123"/>
        <end position="144"/>
    </location>
</feature>
<feature type="region of interest" description="Disordered" evidence="1">
    <location>
        <begin position="1"/>
        <end position="26"/>
    </location>
</feature>
<gene>
    <name evidence="3" type="ORF">FHU37_001828</name>
</gene>
<accession>A0A852ZST0</accession>
<dbReference type="Proteomes" id="UP000567795">
    <property type="component" value="Unassembled WGS sequence"/>
</dbReference>
<keyword evidence="2" id="KW-0472">Membrane</keyword>
<dbReference type="EMBL" id="JACBZD010000001">
    <property type="protein sequence ID" value="NYI04885.1"/>
    <property type="molecule type" value="Genomic_DNA"/>
</dbReference>
<keyword evidence="2" id="KW-0812">Transmembrane</keyword>